<dbReference type="Proteomes" id="UP001597299">
    <property type="component" value="Unassembled WGS sequence"/>
</dbReference>
<comment type="caution">
    <text evidence="2">The sequence shown here is derived from an EMBL/GenBank/DDBJ whole genome shotgun (WGS) entry which is preliminary data.</text>
</comment>
<evidence type="ECO:0000313" key="3">
    <source>
        <dbReference type="Proteomes" id="UP001597299"/>
    </source>
</evidence>
<keyword evidence="1" id="KW-0472">Membrane</keyword>
<name>A0ABW4YR95_9HYPH</name>
<organism evidence="2 3">
    <name type="scientific">Ancylobacter oerskovii</name>
    <dbReference type="NCBI Taxonomy" id="459519"/>
    <lineage>
        <taxon>Bacteria</taxon>
        <taxon>Pseudomonadati</taxon>
        <taxon>Pseudomonadota</taxon>
        <taxon>Alphaproteobacteria</taxon>
        <taxon>Hyphomicrobiales</taxon>
        <taxon>Xanthobacteraceae</taxon>
        <taxon>Ancylobacter</taxon>
    </lineage>
</organism>
<accession>A0ABW4YR95</accession>
<gene>
    <name evidence="2" type="ORF">ACFSNC_00160</name>
</gene>
<dbReference type="RefSeq" id="WP_213355469.1">
    <property type="nucleotide sequence ID" value="NZ_JAHBGB010000044.1"/>
</dbReference>
<keyword evidence="3" id="KW-1185">Reference proteome</keyword>
<evidence type="ECO:0000256" key="1">
    <source>
        <dbReference type="SAM" id="Phobius"/>
    </source>
</evidence>
<protein>
    <recommendedName>
        <fullName evidence="4">Transmembrane protein</fullName>
    </recommendedName>
</protein>
<keyword evidence="1" id="KW-0812">Transmembrane</keyword>
<dbReference type="EMBL" id="JBHUHD010000001">
    <property type="protein sequence ID" value="MFD2138800.1"/>
    <property type="molecule type" value="Genomic_DNA"/>
</dbReference>
<reference evidence="3" key="1">
    <citation type="journal article" date="2019" name="Int. J. Syst. Evol. Microbiol.">
        <title>The Global Catalogue of Microorganisms (GCM) 10K type strain sequencing project: providing services to taxonomists for standard genome sequencing and annotation.</title>
        <authorList>
            <consortium name="The Broad Institute Genomics Platform"/>
            <consortium name="The Broad Institute Genome Sequencing Center for Infectious Disease"/>
            <person name="Wu L."/>
            <person name="Ma J."/>
        </authorList>
    </citation>
    <scope>NUCLEOTIDE SEQUENCE [LARGE SCALE GENOMIC DNA]</scope>
    <source>
        <strain evidence="3">CCM 7435</strain>
    </source>
</reference>
<evidence type="ECO:0000313" key="2">
    <source>
        <dbReference type="EMBL" id="MFD2138800.1"/>
    </source>
</evidence>
<feature type="transmembrane region" description="Helical" evidence="1">
    <location>
        <begin position="67"/>
        <end position="87"/>
    </location>
</feature>
<evidence type="ECO:0008006" key="4">
    <source>
        <dbReference type="Google" id="ProtNLM"/>
    </source>
</evidence>
<keyword evidence="1" id="KW-1133">Transmembrane helix</keyword>
<sequence>MKNEPSESVVISMSPTELGELIEKSVRRGLADAGLYLEDKEDREEARKDFWFLRRWRRAMDGAAAKIGYSVLGIFVAGMALVIWAGFKAHVLKQ</sequence>
<proteinExistence type="predicted"/>